<dbReference type="Pfam" id="PF02470">
    <property type="entry name" value="MlaD"/>
    <property type="match status" value="1"/>
</dbReference>
<dbReference type="PANTHER" id="PTHR33371">
    <property type="entry name" value="INTERMEMBRANE PHOSPHOLIPID TRANSPORT SYSTEM BINDING PROTEIN MLAD-RELATED"/>
    <property type="match status" value="1"/>
</dbReference>
<dbReference type="eggNOG" id="COG1463">
    <property type="taxonomic scope" value="Bacteria"/>
</dbReference>
<sequence precursor="true">MTRTRLTTLTALALVVLVVLSAAFIVTRHLFRPTTVTATFTSANAIYPGDEVRIAGVPVGTISSIRPDGRRAQLTLAVDHGVRIPADAKAVIVAPNLVAARFVQLTPAYDGGPTMADGATIPLERTAVPVEWDEVKEQLTRLATDLGPHGPTDTSSLGRFINSTANAMDGNGDKLRQTVHELAGISRIIADGSGDISQIIENLQTFVAVLRDSNTQIVQFQDRLASLTSVLDGGRSDLDAALTNLSSAVADVQRFVAANRDKTSEQIQRLTNVTQNLVDHRGDLEQVLHVSPSALANAYNMMDPRTGGASGVFVLNNMSNPTLFLCGMISALENVTAPETSKLCSQYLGPALNRVNFNYLPFPVNPLLTAAPSPGKLIYTDPKLRPGGSGTVSGPMPVDPRNSAYAGAAPPPPPPAGPAAPPPPVPQSLPDLLLPAERPSP</sequence>
<dbReference type="STRING" id="710421.Mycch_1925"/>
<dbReference type="InterPro" id="IPR024516">
    <property type="entry name" value="Mce_C"/>
</dbReference>
<proteinExistence type="predicted"/>
<dbReference type="PATRIC" id="fig|710421.3.peg.1928"/>
<dbReference type="KEGG" id="mcb:Mycch_1925"/>
<keyword evidence="5" id="KW-1185">Reference proteome</keyword>
<name>I4BHF3_MYCCN</name>
<accession>I4BHF3</accession>
<dbReference type="AlphaFoldDB" id="I4BHF3"/>
<dbReference type="OrthoDB" id="4516955at2"/>
<dbReference type="PANTHER" id="PTHR33371:SF4">
    <property type="entry name" value="INTERMEMBRANE PHOSPHOLIPID TRANSPORT SYSTEM BINDING PROTEIN MLAD"/>
    <property type="match status" value="1"/>
</dbReference>
<feature type="domain" description="Mammalian cell entry C-terminal" evidence="3">
    <location>
        <begin position="114"/>
        <end position="291"/>
    </location>
</feature>
<dbReference type="HOGENOM" id="CLU_044068_1_0_11"/>
<organism evidence="4 5">
    <name type="scientific">Mycolicibacterium chubuense (strain NBB4)</name>
    <name type="common">Mycobacterium chubuense</name>
    <dbReference type="NCBI Taxonomy" id="710421"/>
    <lineage>
        <taxon>Bacteria</taxon>
        <taxon>Bacillati</taxon>
        <taxon>Actinomycetota</taxon>
        <taxon>Actinomycetes</taxon>
        <taxon>Mycobacteriales</taxon>
        <taxon>Mycobacteriaceae</taxon>
        <taxon>Mycolicibacterium</taxon>
    </lineage>
</organism>
<dbReference type="GO" id="GO:0005576">
    <property type="term" value="C:extracellular region"/>
    <property type="evidence" value="ECO:0007669"/>
    <property type="project" value="TreeGrafter"/>
</dbReference>
<evidence type="ECO:0000259" key="2">
    <source>
        <dbReference type="Pfam" id="PF02470"/>
    </source>
</evidence>
<gene>
    <name evidence="4" type="ordered locus">Mycch_1925</name>
</gene>
<evidence type="ECO:0000259" key="3">
    <source>
        <dbReference type="Pfam" id="PF11887"/>
    </source>
</evidence>
<evidence type="ECO:0000256" key="1">
    <source>
        <dbReference type="SAM" id="MobiDB-lite"/>
    </source>
</evidence>
<dbReference type="RefSeq" id="WP_014815190.1">
    <property type="nucleotide sequence ID" value="NC_018027.1"/>
</dbReference>
<feature type="region of interest" description="Disordered" evidence="1">
    <location>
        <begin position="380"/>
        <end position="441"/>
    </location>
</feature>
<dbReference type="InterPro" id="IPR003399">
    <property type="entry name" value="Mce/MlaD"/>
</dbReference>
<reference evidence="4 5" key="1">
    <citation type="submission" date="2012-06" db="EMBL/GenBank/DDBJ databases">
        <title>Complete sequence of chromosome of Mycobacterium chubuense NBB4.</title>
        <authorList>
            <consortium name="US DOE Joint Genome Institute"/>
            <person name="Lucas S."/>
            <person name="Han J."/>
            <person name="Lapidus A."/>
            <person name="Cheng J.-F."/>
            <person name="Goodwin L."/>
            <person name="Pitluck S."/>
            <person name="Peters L."/>
            <person name="Mikhailova N."/>
            <person name="Teshima H."/>
            <person name="Detter J.C."/>
            <person name="Han C."/>
            <person name="Tapia R."/>
            <person name="Land M."/>
            <person name="Hauser L."/>
            <person name="Kyrpides N."/>
            <person name="Ivanova N."/>
            <person name="Pagani I."/>
            <person name="Mattes T."/>
            <person name="Holmes A."/>
            <person name="Rutledge P."/>
            <person name="Paulsen I."/>
            <person name="Coleman N."/>
            <person name="Woyke T."/>
        </authorList>
    </citation>
    <scope>NUCLEOTIDE SEQUENCE [LARGE SCALE GENOMIC DNA]</scope>
    <source>
        <strain evidence="4 5">NBB4</strain>
    </source>
</reference>
<dbReference type="InterPro" id="IPR052336">
    <property type="entry name" value="MlaD_Phospholipid_Transporter"/>
</dbReference>
<dbReference type="NCBIfam" id="TIGR00996">
    <property type="entry name" value="Mtu_fam_mce"/>
    <property type="match status" value="1"/>
</dbReference>
<protein>
    <submittedName>
        <fullName evidence="4">Virulence factor Mce family protein</fullName>
    </submittedName>
</protein>
<evidence type="ECO:0000313" key="5">
    <source>
        <dbReference type="Proteomes" id="UP000006057"/>
    </source>
</evidence>
<dbReference type="Pfam" id="PF11887">
    <property type="entry name" value="Mce4_CUP1"/>
    <property type="match status" value="1"/>
</dbReference>
<feature type="compositionally biased region" description="Pro residues" evidence="1">
    <location>
        <begin position="409"/>
        <end position="427"/>
    </location>
</feature>
<feature type="domain" description="Mce/MlaD" evidence="2">
    <location>
        <begin position="33"/>
        <end position="107"/>
    </location>
</feature>
<dbReference type="Proteomes" id="UP000006057">
    <property type="component" value="Chromosome"/>
</dbReference>
<dbReference type="EMBL" id="CP003053">
    <property type="protein sequence ID" value="AFM16710.1"/>
    <property type="molecule type" value="Genomic_DNA"/>
</dbReference>
<evidence type="ECO:0000313" key="4">
    <source>
        <dbReference type="EMBL" id="AFM16710.1"/>
    </source>
</evidence>
<dbReference type="InterPro" id="IPR005693">
    <property type="entry name" value="Mce"/>
</dbReference>